<dbReference type="PANTHER" id="PTHR45339:SF1">
    <property type="entry name" value="HYBRID SIGNAL TRANSDUCTION HISTIDINE KINASE J"/>
    <property type="match status" value="1"/>
</dbReference>
<dbReference type="Gene3D" id="1.10.287.130">
    <property type="match status" value="1"/>
</dbReference>
<name>A0ABW6IEU8_9CYAN</name>
<evidence type="ECO:0000313" key="18">
    <source>
        <dbReference type="EMBL" id="MFE4106718.1"/>
    </source>
</evidence>
<dbReference type="InterPro" id="IPR003660">
    <property type="entry name" value="HAMP_dom"/>
</dbReference>
<reference evidence="18 19" key="1">
    <citation type="submission" date="2024-10" db="EMBL/GenBank/DDBJ databases">
        <authorList>
            <person name="Ratan Roy A."/>
            <person name="Morales Sandoval P.H."/>
            <person name="De Los Santos Villalobos S."/>
            <person name="Chakraborty S."/>
            <person name="Mukherjee J."/>
        </authorList>
    </citation>
    <scope>NUCLEOTIDE SEQUENCE [LARGE SCALE GENOMIC DNA]</scope>
    <source>
        <strain evidence="18 19">S1</strain>
    </source>
</reference>
<dbReference type="PROSITE" id="PS50109">
    <property type="entry name" value="HIS_KIN"/>
    <property type="match status" value="1"/>
</dbReference>
<keyword evidence="13" id="KW-0175">Coiled coil</keyword>
<evidence type="ECO:0000256" key="3">
    <source>
        <dbReference type="ARBA" id="ARBA00012438"/>
    </source>
</evidence>
<dbReference type="SUPFAM" id="SSF55874">
    <property type="entry name" value="ATPase domain of HSP90 chaperone/DNA topoisomerase II/histidine kinase"/>
    <property type="match status" value="1"/>
</dbReference>
<keyword evidence="18" id="KW-0067">ATP-binding</keyword>
<comment type="caution">
    <text evidence="18">The sequence shown here is derived from an EMBL/GenBank/DDBJ whole genome shotgun (WGS) entry which is preliminary data.</text>
</comment>
<evidence type="ECO:0000256" key="13">
    <source>
        <dbReference type="SAM" id="Coils"/>
    </source>
</evidence>
<evidence type="ECO:0000313" key="19">
    <source>
        <dbReference type="Proteomes" id="UP001600165"/>
    </source>
</evidence>
<dbReference type="CDD" id="cd12913">
    <property type="entry name" value="PDC1_MCP_like"/>
    <property type="match status" value="1"/>
</dbReference>
<dbReference type="Gene3D" id="3.30.450.20">
    <property type="entry name" value="PAS domain"/>
    <property type="match status" value="1"/>
</dbReference>
<keyword evidence="18" id="KW-0547">Nucleotide-binding</keyword>
<protein>
    <recommendedName>
        <fullName evidence="3">histidine kinase</fullName>
        <ecNumber evidence="3">2.7.13.3</ecNumber>
    </recommendedName>
</protein>
<dbReference type="CDD" id="cd16922">
    <property type="entry name" value="HATPase_EvgS-ArcB-TorS-like"/>
    <property type="match status" value="1"/>
</dbReference>
<dbReference type="Pfam" id="PF00072">
    <property type="entry name" value="Response_reg"/>
    <property type="match status" value="1"/>
</dbReference>
<feature type="transmembrane region" description="Helical" evidence="14">
    <location>
        <begin position="348"/>
        <end position="371"/>
    </location>
</feature>
<dbReference type="SMART" id="SM00388">
    <property type="entry name" value="HisKA"/>
    <property type="match status" value="1"/>
</dbReference>
<dbReference type="RefSeq" id="WP_377964743.1">
    <property type="nucleotide sequence ID" value="NZ_JBHZOL010000071.1"/>
</dbReference>
<dbReference type="Pfam" id="PF00512">
    <property type="entry name" value="HisKA"/>
    <property type="match status" value="1"/>
</dbReference>
<dbReference type="PROSITE" id="PS50885">
    <property type="entry name" value="HAMP"/>
    <property type="match status" value="1"/>
</dbReference>
<dbReference type="PANTHER" id="PTHR45339">
    <property type="entry name" value="HYBRID SIGNAL TRANSDUCTION HISTIDINE KINASE J"/>
    <property type="match status" value="1"/>
</dbReference>
<dbReference type="InterPro" id="IPR001789">
    <property type="entry name" value="Sig_transdc_resp-reg_receiver"/>
</dbReference>
<feature type="coiled-coil region" evidence="13">
    <location>
        <begin position="406"/>
        <end position="440"/>
    </location>
</feature>
<evidence type="ECO:0000256" key="1">
    <source>
        <dbReference type="ARBA" id="ARBA00000085"/>
    </source>
</evidence>
<dbReference type="InterPro" id="IPR011006">
    <property type="entry name" value="CheY-like_superfamily"/>
</dbReference>
<keyword evidence="11 14" id="KW-0472">Membrane</keyword>
<keyword evidence="8" id="KW-0418">Kinase</keyword>
<evidence type="ECO:0000256" key="6">
    <source>
        <dbReference type="ARBA" id="ARBA00022679"/>
    </source>
</evidence>
<dbReference type="InterPro" id="IPR003594">
    <property type="entry name" value="HATPase_dom"/>
</dbReference>
<feature type="domain" description="HAMP" evidence="17">
    <location>
        <begin position="368"/>
        <end position="428"/>
    </location>
</feature>
<evidence type="ECO:0000256" key="12">
    <source>
        <dbReference type="PROSITE-ProRule" id="PRU00169"/>
    </source>
</evidence>
<keyword evidence="10" id="KW-0902">Two-component regulatory system</keyword>
<keyword evidence="9 14" id="KW-1133">Transmembrane helix</keyword>
<feature type="transmembrane region" description="Helical" evidence="14">
    <location>
        <begin position="12"/>
        <end position="36"/>
    </location>
</feature>
<dbReference type="GO" id="GO:0005524">
    <property type="term" value="F:ATP binding"/>
    <property type="evidence" value="ECO:0007669"/>
    <property type="project" value="UniProtKB-KW"/>
</dbReference>
<dbReference type="InterPro" id="IPR005467">
    <property type="entry name" value="His_kinase_dom"/>
</dbReference>
<evidence type="ECO:0000256" key="9">
    <source>
        <dbReference type="ARBA" id="ARBA00022989"/>
    </source>
</evidence>
<organism evidence="18 19">
    <name type="scientific">Almyronema epifaneia S1</name>
    <dbReference type="NCBI Taxonomy" id="2991925"/>
    <lineage>
        <taxon>Bacteria</taxon>
        <taxon>Bacillati</taxon>
        <taxon>Cyanobacteriota</taxon>
        <taxon>Cyanophyceae</taxon>
        <taxon>Nodosilineales</taxon>
        <taxon>Nodosilineaceae</taxon>
        <taxon>Almyronema</taxon>
        <taxon>Almyronema epifaneia</taxon>
    </lineage>
</organism>
<proteinExistence type="predicted"/>
<dbReference type="Pfam" id="PF02518">
    <property type="entry name" value="HATPase_c"/>
    <property type="match status" value="1"/>
</dbReference>
<dbReference type="InterPro" id="IPR033479">
    <property type="entry name" value="dCache_1"/>
</dbReference>
<comment type="subcellular location">
    <subcellularLocation>
        <location evidence="2">Cell membrane</location>
        <topology evidence="2">Multi-pass membrane protein</topology>
    </subcellularLocation>
</comment>
<evidence type="ECO:0000259" key="17">
    <source>
        <dbReference type="PROSITE" id="PS50885"/>
    </source>
</evidence>
<dbReference type="PRINTS" id="PR00344">
    <property type="entry name" value="BCTRLSENSOR"/>
</dbReference>
<dbReference type="SMART" id="SM00304">
    <property type="entry name" value="HAMP"/>
    <property type="match status" value="1"/>
</dbReference>
<dbReference type="EC" id="2.7.13.3" evidence="3"/>
<evidence type="ECO:0000259" key="15">
    <source>
        <dbReference type="PROSITE" id="PS50109"/>
    </source>
</evidence>
<dbReference type="Pfam" id="PF00672">
    <property type="entry name" value="HAMP"/>
    <property type="match status" value="1"/>
</dbReference>
<feature type="domain" description="Response regulatory" evidence="16">
    <location>
        <begin position="734"/>
        <end position="850"/>
    </location>
</feature>
<accession>A0ABW6IEU8</accession>
<dbReference type="SUPFAM" id="SSF47384">
    <property type="entry name" value="Homodimeric domain of signal transducing histidine kinase"/>
    <property type="match status" value="1"/>
</dbReference>
<evidence type="ECO:0000256" key="11">
    <source>
        <dbReference type="ARBA" id="ARBA00023136"/>
    </source>
</evidence>
<dbReference type="SUPFAM" id="SSF52172">
    <property type="entry name" value="CheY-like"/>
    <property type="match status" value="1"/>
</dbReference>
<evidence type="ECO:0000256" key="5">
    <source>
        <dbReference type="ARBA" id="ARBA00022553"/>
    </source>
</evidence>
<dbReference type="CDD" id="cd06225">
    <property type="entry name" value="HAMP"/>
    <property type="match status" value="1"/>
</dbReference>
<dbReference type="PROSITE" id="PS50110">
    <property type="entry name" value="RESPONSE_REGULATORY"/>
    <property type="match status" value="1"/>
</dbReference>
<feature type="domain" description="Histidine kinase" evidence="15">
    <location>
        <begin position="468"/>
        <end position="707"/>
    </location>
</feature>
<dbReference type="InterPro" id="IPR004358">
    <property type="entry name" value="Sig_transdc_His_kin-like_C"/>
</dbReference>
<dbReference type="Gene3D" id="3.30.565.10">
    <property type="entry name" value="Histidine kinase-like ATPase, C-terminal domain"/>
    <property type="match status" value="1"/>
</dbReference>
<keyword evidence="19" id="KW-1185">Reference proteome</keyword>
<evidence type="ECO:0000256" key="14">
    <source>
        <dbReference type="SAM" id="Phobius"/>
    </source>
</evidence>
<keyword evidence="7 14" id="KW-0812">Transmembrane</keyword>
<evidence type="ECO:0000256" key="8">
    <source>
        <dbReference type="ARBA" id="ARBA00022777"/>
    </source>
</evidence>
<dbReference type="InterPro" id="IPR036890">
    <property type="entry name" value="HATPase_C_sf"/>
</dbReference>
<dbReference type="Pfam" id="PF02743">
    <property type="entry name" value="dCache_1"/>
    <property type="match status" value="1"/>
</dbReference>
<keyword evidence="4" id="KW-1003">Cell membrane</keyword>
<evidence type="ECO:0000256" key="2">
    <source>
        <dbReference type="ARBA" id="ARBA00004651"/>
    </source>
</evidence>
<evidence type="ECO:0000256" key="10">
    <source>
        <dbReference type="ARBA" id="ARBA00023012"/>
    </source>
</evidence>
<dbReference type="Proteomes" id="UP001600165">
    <property type="component" value="Unassembled WGS sequence"/>
</dbReference>
<dbReference type="SMART" id="SM00387">
    <property type="entry name" value="HATPase_c"/>
    <property type="match status" value="1"/>
</dbReference>
<evidence type="ECO:0000259" key="16">
    <source>
        <dbReference type="PROSITE" id="PS50110"/>
    </source>
</evidence>
<dbReference type="SMART" id="SM00448">
    <property type="entry name" value="REC"/>
    <property type="match status" value="1"/>
</dbReference>
<sequence length="948" mass="104894">MPRHVFRPAKQLPLQVVLIIPFWLQIFAAVGLTGYFSLRNGQKAVEDLAAQLEAEVGARVDQHLNSYLEIPVQMTQVNLDAIARGWLNLNDTQAASYHFWQQIQIFDVSYVGYGLETGAFAGAGIWDDLGNIMVDEIDPAVSDDIVTYNTDEQGNRTDIEVQEAYDFRSEVWYEKTVDLQQANWSEPFVWEDEPEVISVSFNAPLYTEAGEFIGVIGTDHILSSISDFLSSIQLSPAAKVFILEPNGLLIASSSGDQPYILVEGRAERRSALDSQDLLISASAHYLKDQFQDFDQIQTAHQLQFELDGKRQFVQVAPWQDDFGLDWLVVVAVPESDFMAQIHQNTRTTIWLCLGSLVIAAGLGVLTARWIARPILQLREASQAIAHGNLPLAAIPTLAPEAATSRIHELQDLAQAFRQMAAQLRNSFSALEQTNVALESRVIERTAELQTAKEAADAANQAKSEFLANISHELRTPLNGILGYTQILQRDAKATAKQRDGLAIVQQCGSHLLTLINDILDISKIEAGKIELSPHDFPLPEFLRGVAEICRIKAEQKEIDFSYQVLSPLPAAVFADEKRLRQILINLLGNAIKFTHTGGVTFRVGVVDSAPTRPPSAQASASLPAADQSSMATLRFQVEDTGIGIAPEELAKIFLPFEQAGDRDRKQEGTGLGLAISQRLATLMGSQLKVKSVLGQGSLFEFELALQQSTEWFSLANPATPAQPAIIGYQGKRLKVLVVDDRRENRGVITHLLTPLGFEVFEATNGKEGLETAIRCLPDLIITDLLMPEIDGFKLARKLRQLPALQNTVLIASSASVFEFNRQKSQAAGCHDFLPKPIQTDELFEKLQRYLHLTWIYQAASPAPPQIPQPAPSAILQVPPAAELIALYEAAEIGHIEGIKQEALRLKQLDPQYETFINEILELTEALEYELVLQRITPYINNQPLDEGN</sequence>
<dbReference type="Gene3D" id="6.10.340.10">
    <property type="match status" value="1"/>
</dbReference>
<dbReference type="SUPFAM" id="SSF158472">
    <property type="entry name" value="HAMP domain-like"/>
    <property type="match status" value="1"/>
</dbReference>
<dbReference type="EMBL" id="JBHZOL010000071">
    <property type="protein sequence ID" value="MFE4106718.1"/>
    <property type="molecule type" value="Genomic_DNA"/>
</dbReference>
<keyword evidence="6" id="KW-0808">Transferase</keyword>
<dbReference type="CDD" id="cd00082">
    <property type="entry name" value="HisKA"/>
    <property type="match status" value="1"/>
</dbReference>
<evidence type="ECO:0000256" key="7">
    <source>
        <dbReference type="ARBA" id="ARBA00022692"/>
    </source>
</evidence>
<comment type="catalytic activity">
    <reaction evidence="1">
        <text>ATP + protein L-histidine = ADP + protein N-phospho-L-histidine.</text>
        <dbReference type="EC" id="2.7.13.3"/>
    </reaction>
</comment>
<feature type="modified residue" description="4-aspartylphosphate" evidence="12">
    <location>
        <position position="783"/>
    </location>
</feature>
<dbReference type="InterPro" id="IPR003661">
    <property type="entry name" value="HisK_dim/P_dom"/>
</dbReference>
<dbReference type="InterPro" id="IPR036097">
    <property type="entry name" value="HisK_dim/P_sf"/>
</dbReference>
<gene>
    <name evidence="18" type="ORF">ACFVKH_10555</name>
</gene>
<evidence type="ECO:0000256" key="4">
    <source>
        <dbReference type="ARBA" id="ARBA00022475"/>
    </source>
</evidence>
<dbReference type="Gene3D" id="3.40.50.2300">
    <property type="match status" value="1"/>
</dbReference>
<keyword evidence="5 12" id="KW-0597">Phosphoprotein</keyword>